<dbReference type="NCBIfam" id="NF000648">
    <property type="entry name" value="PRK00026.1"/>
    <property type="match status" value="1"/>
</dbReference>
<dbReference type="InterPro" id="IPR023148">
    <property type="entry name" value="tRNA_m1G_MeTrfase_C_sf"/>
</dbReference>
<dbReference type="Proteomes" id="UP001302719">
    <property type="component" value="Chromosome"/>
</dbReference>
<dbReference type="FunFam" id="3.40.1280.10:FF:000001">
    <property type="entry name" value="tRNA (guanine-N(1)-)-methyltransferase"/>
    <property type="match status" value="1"/>
</dbReference>
<comment type="subcellular location">
    <subcellularLocation>
        <location evidence="2 15 17">Cytoplasm</location>
    </subcellularLocation>
</comment>
<evidence type="ECO:0000256" key="17">
    <source>
        <dbReference type="RuleBase" id="RU003464"/>
    </source>
</evidence>
<accession>A0AA96JSP4</accession>
<gene>
    <name evidence="15 19" type="primary">trmD</name>
    <name evidence="19" type="ORF">PP769_00665</name>
</gene>
<dbReference type="HAMAP" id="MF_00605">
    <property type="entry name" value="TrmD"/>
    <property type="match status" value="1"/>
</dbReference>
<evidence type="ECO:0000256" key="8">
    <source>
        <dbReference type="ARBA" id="ARBA00022603"/>
    </source>
</evidence>
<evidence type="ECO:0000256" key="9">
    <source>
        <dbReference type="ARBA" id="ARBA00022679"/>
    </source>
</evidence>
<evidence type="ECO:0000259" key="18">
    <source>
        <dbReference type="Pfam" id="PF01746"/>
    </source>
</evidence>
<proteinExistence type="inferred from homology"/>
<evidence type="ECO:0000256" key="13">
    <source>
        <dbReference type="ARBA" id="ARBA00033392"/>
    </source>
</evidence>
<dbReference type="InterPro" id="IPR016009">
    <property type="entry name" value="tRNA_MeTrfase_TRMD/TRM10"/>
</dbReference>
<reference evidence="19 20" key="1">
    <citation type="submission" date="2023-01" db="EMBL/GenBank/DDBJ databases">
        <title>Cultivation and genomic characterization of new, ubiquitous marine nitrite-oxidizing bacteria from the Nitrospirales.</title>
        <authorList>
            <person name="Mueller A.J."/>
            <person name="Daebeler A."/>
            <person name="Herbold C.W."/>
            <person name="Kirkegaard R.H."/>
            <person name="Daims H."/>
        </authorList>
    </citation>
    <scope>NUCLEOTIDE SEQUENCE [LARGE SCALE GENOMIC DNA]</scope>
    <source>
        <strain evidence="19 20">VA</strain>
    </source>
</reference>
<comment type="similarity">
    <text evidence="3 15 17">Belongs to the RNA methyltransferase TrmD family.</text>
</comment>
<evidence type="ECO:0000256" key="16">
    <source>
        <dbReference type="PIRSR" id="PIRSR000386-1"/>
    </source>
</evidence>
<name>A0AA96JSP4_9BACT</name>
<evidence type="ECO:0000256" key="11">
    <source>
        <dbReference type="ARBA" id="ARBA00022694"/>
    </source>
</evidence>
<dbReference type="GO" id="GO:0052906">
    <property type="term" value="F:tRNA (guanine(37)-N1)-methyltransferase activity"/>
    <property type="evidence" value="ECO:0007669"/>
    <property type="project" value="UniProtKB-UniRule"/>
</dbReference>
<keyword evidence="10 15" id="KW-0949">S-adenosyl-L-methionine</keyword>
<dbReference type="KEGG" id="nall:PP769_00665"/>
<keyword evidence="20" id="KW-1185">Reference proteome</keyword>
<feature type="binding site" evidence="15 16">
    <location>
        <position position="113"/>
    </location>
    <ligand>
        <name>S-adenosyl-L-methionine</name>
        <dbReference type="ChEBI" id="CHEBI:59789"/>
    </ligand>
</feature>
<keyword evidence="11 15" id="KW-0819">tRNA processing</keyword>
<keyword evidence="8 15" id="KW-0489">Methyltransferase</keyword>
<dbReference type="Gene3D" id="3.40.1280.10">
    <property type="match status" value="1"/>
</dbReference>
<evidence type="ECO:0000256" key="10">
    <source>
        <dbReference type="ARBA" id="ARBA00022691"/>
    </source>
</evidence>
<protein>
    <recommendedName>
        <fullName evidence="6 15">tRNA (guanine-N(1)-)-methyltransferase</fullName>
        <ecNumber evidence="5 15">2.1.1.228</ecNumber>
    </recommendedName>
    <alternativeName>
        <fullName evidence="12 15">M1G-methyltransferase</fullName>
    </alternativeName>
    <alternativeName>
        <fullName evidence="13 15">tRNA [GM37] methyltransferase</fullName>
    </alternativeName>
</protein>
<comment type="subunit">
    <text evidence="4 15 17">Homodimer.</text>
</comment>
<dbReference type="GO" id="GO:0005829">
    <property type="term" value="C:cytosol"/>
    <property type="evidence" value="ECO:0007669"/>
    <property type="project" value="TreeGrafter"/>
</dbReference>
<evidence type="ECO:0000256" key="14">
    <source>
        <dbReference type="ARBA" id="ARBA00047783"/>
    </source>
</evidence>
<dbReference type="EMBL" id="CP116967">
    <property type="protein sequence ID" value="WNM58305.1"/>
    <property type="molecule type" value="Genomic_DNA"/>
</dbReference>
<comment type="function">
    <text evidence="1 15 17">Specifically methylates guanosine-37 in various tRNAs.</text>
</comment>
<feature type="domain" description="tRNA methyltransferase TRMD/TRM10-type" evidence="18">
    <location>
        <begin position="1"/>
        <end position="225"/>
    </location>
</feature>
<evidence type="ECO:0000256" key="3">
    <source>
        <dbReference type="ARBA" id="ARBA00007630"/>
    </source>
</evidence>
<dbReference type="InterPro" id="IPR002649">
    <property type="entry name" value="tRNA_m1G_MeTrfase_TrmD"/>
</dbReference>
<dbReference type="InterPro" id="IPR029026">
    <property type="entry name" value="tRNA_m1G_MTases_N"/>
</dbReference>
<evidence type="ECO:0000256" key="7">
    <source>
        <dbReference type="ARBA" id="ARBA00022490"/>
    </source>
</evidence>
<evidence type="ECO:0000256" key="6">
    <source>
        <dbReference type="ARBA" id="ARBA00014679"/>
    </source>
</evidence>
<dbReference type="Pfam" id="PF01746">
    <property type="entry name" value="tRNA_m1G_MT"/>
    <property type="match status" value="1"/>
</dbReference>
<evidence type="ECO:0000313" key="19">
    <source>
        <dbReference type="EMBL" id="WNM58305.1"/>
    </source>
</evidence>
<evidence type="ECO:0000313" key="20">
    <source>
        <dbReference type="Proteomes" id="UP001302719"/>
    </source>
</evidence>
<dbReference type="AlphaFoldDB" id="A0AA96JSP4"/>
<dbReference type="Gene3D" id="1.10.1270.20">
    <property type="entry name" value="tRNA(m1g37)methyltransferase, domain 2"/>
    <property type="match status" value="1"/>
</dbReference>
<comment type="catalytic activity">
    <reaction evidence="14 15 17">
        <text>guanosine(37) in tRNA + S-adenosyl-L-methionine = N(1)-methylguanosine(37) in tRNA + S-adenosyl-L-homocysteine + H(+)</text>
        <dbReference type="Rhea" id="RHEA:36899"/>
        <dbReference type="Rhea" id="RHEA-COMP:10145"/>
        <dbReference type="Rhea" id="RHEA-COMP:10147"/>
        <dbReference type="ChEBI" id="CHEBI:15378"/>
        <dbReference type="ChEBI" id="CHEBI:57856"/>
        <dbReference type="ChEBI" id="CHEBI:59789"/>
        <dbReference type="ChEBI" id="CHEBI:73542"/>
        <dbReference type="ChEBI" id="CHEBI:74269"/>
        <dbReference type="EC" id="2.1.1.228"/>
    </reaction>
</comment>
<dbReference type="NCBIfam" id="TIGR00088">
    <property type="entry name" value="trmD"/>
    <property type="match status" value="1"/>
</dbReference>
<evidence type="ECO:0000256" key="1">
    <source>
        <dbReference type="ARBA" id="ARBA00002634"/>
    </source>
</evidence>
<organism evidence="19 20">
    <name type="scientific">Candidatus Nitrospira allomarina</name>
    <dbReference type="NCBI Taxonomy" id="3020900"/>
    <lineage>
        <taxon>Bacteria</taxon>
        <taxon>Pseudomonadati</taxon>
        <taxon>Nitrospirota</taxon>
        <taxon>Nitrospiria</taxon>
        <taxon>Nitrospirales</taxon>
        <taxon>Nitrospiraceae</taxon>
        <taxon>Nitrospira</taxon>
    </lineage>
</organism>
<dbReference type="SUPFAM" id="SSF75217">
    <property type="entry name" value="alpha/beta knot"/>
    <property type="match status" value="1"/>
</dbReference>
<evidence type="ECO:0000256" key="15">
    <source>
        <dbReference type="HAMAP-Rule" id="MF_00605"/>
    </source>
</evidence>
<keyword evidence="7 15" id="KW-0963">Cytoplasm</keyword>
<dbReference type="InterPro" id="IPR029028">
    <property type="entry name" value="Alpha/beta_knot_MTases"/>
</dbReference>
<dbReference type="FunFam" id="1.10.1270.20:FF:000001">
    <property type="entry name" value="tRNA (guanine-N(1)-)-methyltransferase"/>
    <property type="match status" value="1"/>
</dbReference>
<dbReference type="EC" id="2.1.1.228" evidence="5 15"/>
<evidence type="ECO:0000256" key="2">
    <source>
        <dbReference type="ARBA" id="ARBA00004496"/>
    </source>
</evidence>
<feature type="binding site" evidence="15 16">
    <location>
        <begin position="133"/>
        <end position="138"/>
    </location>
    <ligand>
        <name>S-adenosyl-L-methionine</name>
        <dbReference type="ChEBI" id="CHEBI:59789"/>
    </ligand>
</feature>
<evidence type="ECO:0000256" key="4">
    <source>
        <dbReference type="ARBA" id="ARBA00011738"/>
    </source>
</evidence>
<evidence type="ECO:0000256" key="5">
    <source>
        <dbReference type="ARBA" id="ARBA00012807"/>
    </source>
</evidence>
<keyword evidence="9 15" id="KW-0808">Transferase</keyword>
<dbReference type="GO" id="GO:0002939">
    <property type="term" value="P:tRNA N1-guanine methylation"/>
    <property type="evidence" value="ECO:0007669"/>
    <property type="project" value="TreeGrafter"/>
</dbReference>
<dbReference type="PIRSF" id="PIRSF000386">
    <property type="entry name" value="tRNA_mtase"/>
    <property type="match status" value="1"/>
</dbReference>
<sequence>MRCDILTLFPELIHSVSSQSIMKRAQDKGLLTLNVYNIRDYTHDPHRTADDTPYGGGGGMVMKAEPIFQAIDRITPDLNEIRIIIPSPQGIRFSHGLANDLSQDTRPLLFICGHYEGIDERVRTHLRVEEISLGDYVLTGGELAALVMIDAAMRLIPGVLGDPHSAQRESFVESLLDYPHFTKPVEIRGMSVPDILMSGNHEAIRRWRRKESLRQTLLKRPDLLNNHTWSSEDRELLEEIEHNYTSTSGRTTRP</sequence>
<dbReference type="CDD" id="cd18080">
    <property type="entry name" value="TrmD-like"/>
    <property type="match status" value="1"/>
</dbReference>
<evidence type="ECO:0000256" key="12">
    <source>
        <dbReference type="ARBA" id="ARBA00029736"/>
    </source>
</evidence>
<dbReference type="RefSeq" id="WP_312643968.1">
    <property type="nucleotide sequence ID" value="NZ_CP116967.1"/>
</dbReference>
<dbReference type="PANTHER" id="PTHR46417:SF1">
    <property type="entry name" value="TRNA (GUANINE-N(1)-)-METHYLTRANSFERASE"/>
    <property type="match status" value="1"/>
</dbReference>
<dbReference type="PANTHER" id="PTHR46417">
    <property type="entry name" value="TRNA (GUANINE-N(1)-)-METHYLTRANSFERASE"/>
    <property type="match status" value="1"/>
</dbReference>